<name>A0A840QBS2_9PSEU</name>
<feature type="region of interest" description="Disordered" evidence="1">
    <location>
        <begin position="54"/>
        <end position="73"/>
    </location>
</feature>
<comment type="caution">
    <text evidence="2">The sequence shown here is derived from an EMBL/GenBank/DDBJ whole genome shotgun (WGS) entry which is preliminary data.</text>
</comment>
<proteinExistence type="predicted"/>
<sequence>MSNNPETEPEPKPEPAGGEGEQPVYDSAGTLRWSVGVEAPLRRGVTRLDSMNVVGPSGIRCNRPHRAGGPATLSGAANFKRGWRVGGR</sequence>
<evidence type="ECO:0000313" key="3">
    <source>
        <dbReference type="Proteomes" id="UP000584374"/>
    </source>
</evidence>
<gene>
    <name evidence="2" type="ORF">BJ970_007593</name>
</gene>
<organism evidence="2 3">
    <name type="scientific">Saccharopolyspora phatthalungensis</name>
    <dbReference type="NCBI Taxonomy" id="664693"/>
    <lineage>
        <taxon>Bacteria</taxon>
        <taxon>Bacillati</taxon>
        <taxon>Actinomycetota</taxon>
        <taxon>Actinomycetes</taxon>
        <taxon>Pseudonocardiales</taxon>
        <taxon>Pseudonocardiaceae</taxon>
        <taxon>Saccharopolyspora</taxon>
    </lineage>
</organism>
<keyword evidence="3" id="KW-1185">Reference proteome</keyword>
<feature type="region of interest" description="Disordered" evidence="1">
    <location>
        <begin position="1"/>
        <end position="29"/>
    </location>
</feature>
<evidence type="ECO:0000313" key="2">
    <source>
        <dbReference type="EMBL" id="MBB5159992.1"/>
    </source>
</evidence>
<protein>
    <submittedName>
        <fullName evidence="2">Uncharacterized protein</fullName>
    </submittedName>
</protein>
<dbReference type="Proteomes" id="UP000584374">
    <property type="component" value="Unassembled WGS sequence"/>
</dbReference>
<dbReference type="AlphaFoldDB" id="A0A840QBS2"/>
<dbReference type="EMBL" id="JACHIW010000004">
    <property type="protein sequence ID" value="MBB5159992.1"/>
    <property type="molecule type" value="Genomic_DNA"/>
</dbReference>
<reference evidence="2 3" key="1">
    <citation type="submission" date="2020-08" db="EMBL/GenBank/DDBJ databases">
        <title>Sequencing the genomes of 1000 actinobacteria strains.</title>
        <authorList>
            <person name="Klenk H.-P."/>
        </authorList>
    </citation>
    <scope>NUCLEOTIDE SEQUENCE [LARGE SCALE GENOMIC DNA]</scope>
    <source>
        <strain evidence="2 3">DSM 45584</strain>
    </source>
</reference>
<accession>A0A840QBS2</accession>
<evidence type="ECO:0000256" key="1">
    <source>
        <dbReference type="SAM" id="MobiDB-lite"/>
    </source>
</evidence>